<evidence type="ECO:0000256" key="4">
    <source>
        <dbReference type="PIRSR" id="PIRSR000390-2"/>
    </source>
</evidence>
<dbReference type="EMBL" id="FYEW01000001">
    <property type="protein sequence ID" value="SNC67760.1"/>
    <property type="molecule type" value="Genomic_DNA"/>
</dbReference>
<dbReference type="PIRSF" id="PIRSF000390">
    <property type="entry name" value="PLP_StrS"/>
    <property type="match status" value="1"/>
</dbReference>
<dbReference type="GO" id="GO:0008483">
    <property type="term" value="F:transaminase activity"/>
    <property type="evidence" value="ECO:0007669"/>
    <property type="project" value="TreeGrafter"/>
</dbReference>
<evidence type="ECO:0000256" key="5">
    <source>
        <dbReference type="RuleBase" id="RU004508"/>
    </source>
</evidence>
<evidence type="ECO:0000256" key="2">
    <source>
        <dbReference type="ARBA" id="ARBA00037999"/>
    </source>
</evidence>
<dbReference type="CDD" id="cd00616">
    <property type="entry name" value="AHBA_syn"/>
    <property type="match status" value="1"/>
</dbReference>
<dbReference type="PANTHER" id="PTHR30244">
    <property type="entry name" value="TRANSAMINASE"/>
    <property type="match status" value="1"/>
</dbReference>
<protein>
    <submittedName>
        <fullName evidence="6">dTDP-4-amino-4,6-dideoxygalactose transaminase</fullName>
    </submittedName>
</protein>
<reference evidence="7" key="1">
    <citation type="submission" date="2017-06" db="EMBL/GenBank/DDBJ databases">
        <authorList>
            <person name="Varghese N."/>
            <person name="Submissions S."/>
        </authorList>
    </citation>
    <scope>NUCLEOTIDE SEQUENCE [LARGE SCALE GENOMIC DNA]</scope>
    <source>
        <strain evidence="7">DSM 11116</strain>
    </source>
</reference>
<dbReference type="GO" id="GO:0000271">
    <property type="term" value="P:polysaccharide biosynthetic process"/>
    <property type="evidence" value="ECO:0007669"/>
    <property type="project" value="TreeGrafter"/>
</dbReference>
<dbReference type="InterPro" id="IPR000653">
    <property type="entry name" value="DegT/StrS_aminotransferase"/>
</dbReference>
<dbReference type="InterPro" id="IPR015424">
    <property type="entry name" value="PyrdxlP-dep_Trfase"/>
</dbReference>
<gene>
    <name evidence="6" type="ORF">SAMN06265337_2062</name>
</gene>
<sequence length="368" mass="40641">MHIPFLSFSGQHNLIQEEVLAAMARVYESQSYVLGQEVKQFEGAYAAFSQVHHCVGVANGLDALQLSLRVLNIGPGDEVIVPSNTYIATWLAVSHVGATIVPVEPDVDTYNISSKLIEEAITSRTKAIIPVHLYGQACEMGPIMEIAQRFGLSVVEDNAQAHGATYQGQLTGSFGHINATSFYPGKNLGALGDAGAVTTNNDGLAESIRTLRNYGSTHKYYNEHIGYNSRLDELQAAVLSVKLPMLTKWTHDRQQVAKLYQKQLTGIADLKLPSIAAEATHVYHIYVVCTKRRGELQKHLTHNGIGTLIHYPLPPHLQKAYSYMNFRRSDFPIAEELADTCLSLPMWPGLSEEDINIVCETIKEFFNS</sequence>
<dbReference type="InterPro" id="IPR015422">
    <property type="entry name" value="PyrdxlP-dep_Trfase_small"/>
</dbReference>
<dbReference type="SUPFAM" id="SSF53383">
    <property type="entry name" value="PLP-dependent transferases"/>
    <property type="match status" value="1"/>
</dbReference>
<dbReference type="Gene3D" id="3.40.640.10">
    <property type="entry name" value="Type I PLP-dependent aspartate aminotransferase-like (Major domain)"/>
    <property type="match status" value="1"/>
</dbReference>
<dbReference type="Gene3D" id="3.90.1150.10">
    <property type="entry name" value="Aspartate Aminotransferase, domain 1"/>
    <property type="match status" value="1"/>
</dbReference>
<dbReference type="Proteomes" id="UP000198131">
    <property type="component" value="Unassembled WGS sequence"/>
</dbReference>
<dbReference type="InterPro" id="IPR015421">
    <property type="entry name" value="PyrdxlP-dep_Trfase_major"/>
</dbReference>
<evidence type="ECO:0000256" key="1">
    <source>
        <dbReference type="ARBA" id="ARBA00022898"/>
    </source>
</evidence>
<feature type="active site" description="Proton acceptor" evidence="3">
    <location>
        <position position="186"/>
    </location>
</feature>
<dbReference type="OrthoDB" id="9804264at2"/>
<evidence type="ECO:0000313" key="7">
    <source>
        <dbReference type="Proteomes" id="UP000198131"/>
    </source>
</evidence>
<dbReference type="Pfam" id="PF01041">
    <property type="entry name" value="DegT_DnrJ_EryC1"/>
    <property type="match status" value="1"/>
</dbReference>
<keyword evidence="7" id="KW-1185">Reference proteome</keyword>
<dbReference type="RefSeq" id="WP_088843307.1">
    <property type="nucleotide sequence ID" value="NZ_FYEW01000001.1"/>
</dbReference>
<dbReference type="PANTHER" id="PTHR30244:SF36">
    <property type="entry name" value="3-OXO-GLUCOSE-6-PHOSPHATE:GLUTAMATE AMINOTRANSFERASE"/>
    <property type="match status" value="1"/>
</dbReference>
<feature type="modified residue" description="N6-(pyridoxal phosphate)lysine" evidence="4">
    <location>
        <position position="186"/>
    </location>
</feature>
<dbReference type="AlphaFoldDB" id="A0A212TPC0"/>
<dbReference type="GO" id="GO:0030170">
    <property type="term" value="F:pyridoxal phosphate binding"/>
    <property type="evidence" value="ECO:0007669"/>
    <property type="project" value="UniProtKB-ARBA"/>
</dbReference>
<evidence type="ECO:0000313" key="6">
    <source>
        <dbReference type="EMBL" id="SNC67760.1"/>
    </source>
</evidence>
<comment type="similarity">
    <text evidence="2 5">Belongs to the DegT/DnrJ/EryC1 family.</text>
</comment>
<evidence type="ECO:0000256" key="3">
    <source>
        <dbReference type="PIRSR" id="PIRSR000390-1"/>
    </source>
</evidence>
<proteinExistence type="inferred from homology"/>
<organism evidence="6 7">
    <name type="scientific">Hymenobacter gelipurpurascens</name>
    <dbReference type="NCBI Taxonomy" id="89968"/>
    <lineage>
        <taxon>Bacteria</taxon>
        <taxon>Pseudomonadati</taxon>
        <taxon>Bacteroidota</taxon>
        <taxon>Cytophagia</taxon>
        <taxon>Cytophagales</taxon>
        <taxon>Hymenobacteraceae</taxon>
        <taxon>Hymenobacter</taxon>
    </lineage>
</organism>
<keyword evidence="1 4" id="KW-0663">Pyridoxal phosphate</keyword>
<accession>A0A212TPC0</accession>
<name>A0A212TPC0_9BACT</name>
<dbReference type="FunFam" id="3.40.640.10:FF:000089">
    <property type="entry name" value="Aminotransferase, DegT/DnrJ/EryC1/StrS family"/>
    <property type="match status" value="1"/>
</dbReference>